<protein>
    <recommendedName>
        <fullName evidence="4">DUF1573 domain-containing protein</fullName>
    </recommendedName>
</protein>
<dbReference type="EMBL" id="JBHRYD010000005">
    <property type="protein sequence ID" value="MFC3704795.1"/>
    <property type="molecule type" value="Genomic_DNA"/>
</dbReference>
<accession>A0ABV7X216</accession>
<evidence type="ECO:0008006" key="4">
    <source>
        <dbReference type="Google" id="ProtNLM"/>
    </source>
</evidence>
<evidence type="ECO:0000313" key="2">
    <source>
        <dbReference type="EMBL" id="MFC3704795.1"/>
    </source>
</evidence>
<evidence type="ECO:0000313" key="3">
    <source>
        <dbReference type="Proteomes" id="UP001595613"/>
    </source>
</evidence>
<comment type="caution">
    <text evidence="2">The sequence shown here is derived from an EMBL/GenBank/DDBJ whole genome shotgun (WGS) entry which is preliminary data.</text>
</comment>
<reference evidence="3" key="1">
    <citation type="journal article" date="2019" name="Int. J. Syst. Evol. Microbiol.">
        <title>The Global Catalogue of Microorganisms (GCM) 10K type strain sequencing project: providing services to taxonomists for standard genome sequencing and annotation.</title>
        <authorList>
            <consortium name="The Broad Institute Genomics Platform"/>
            <consortium name="The Broad Institute Genome Sequencing Center for Infectious Disease"/>
            <person name="Wu L."/>
            <person name="Ma J."/>
        </authorList>
    </citation>
    <scope>NUCLEOTIDE SEQUENCE [LARGE SCALE GENOMIC DNA]</scope>
    <source>
        <strain evidence="3">KCTC 42281</strain>
    </source>
</reference>
<sequence length="125" mass="13456">MSAGRIVTFLLATAALSLPAMAQDRVRLDDLDADRLNPRQIKIEFEYDGGACEQVEEARLGDIVDGTLSVTFPTSSTAEVCTMQLVEIEVKEAVPADTSVTRVEVTLLAPDGSVLATDSTRVDRD</sequence>
<keyword evidence="3" id="KW-1185">Reference proteome</keyword>
<gene>
    <name evidence="2" type="ORF">ACFOOL_08505</name>
</gene>
<dbReference type="RefSeq" id="WP_380096521.1">
    <property type="nucleotide sequence ID" value="NZ_JBHRYD010000005.1"/>
</dbReference>
<feature type="signal peptide" evidence="1">
    <location>
        <begin position="1"/>
        <end position="22"/>
    </location>
</feature>
<dbReference type="Proteomes" id="UP001595613">
    <property type="component" value="Unassembled WGS sequence"/>
</dbReference>
<evidence type="ECO:0000256" key="1">
    <source>
        <dbReference type="SAM" id="SignalP"/>
    </source>
</evidence>
<keyword evidence="1" id="KW-0732">Signal</keyword>
<name>A0ABV7X216_9HYPH</name>
<feature type="chain" id="PRO_5047460200" description="DUF1573 domain-containing protein" evidence="1">
    <location>
        <begin position="23"/>
        <end position="125"/>
    </location>
</feature>
<proteinExistence type="predicted"/>
<organism evidence="2 3">
    <name type="scientific">Devosia honganensis</name>
    <dbReference type="NCBI Taxonomy" id="1610527"/>
    <lineage>
        <taxon>Bacteria</taxon>
        <taxon>Pseudomonadati</taxon>
        <taxon>Pseudomonadota</taxon>
        <taxon>Alphaproteobacteria</taxon>
        <taxon>Hyphomicrobiales</taxon>
        <taxon>Devosiaceae</taxon>
        <taxon>Devosia</taxon>
    </lineage>
</organism>